<accession>A0AAU8ICN7</accession>
<reference evidence="2" key="1">
    <citation type="submission" date="2024-06" db="EMBL/GenBank/DDBJ databases">
        <authorList>
            <person name="Fan A."/>
            <person name="Zhang F.Y."/>
            <person name="Zhang L."/>
        </authorList>
    </citation>
    <scope>NUCLEOTIDE SEQUENCE</scope>
    <source>
        <strain evidence="2">Y61</strain>
    </source>
</reference>
<organism evidence="2">
    <name type="scientific">Sporolactobacillus sp. Y61</name>
    <dbReference type="NCBI Taxonomy" id="3160863"/>
    <lineage>
        <taxon>Bacteria</taxon>
        <taxon>Bacillati</taxon>
        <taxon>Bacillota</taxon>
        <taxon>Bacilli</taxon>
        <taxon>Bacillales</taxon>
        <taxon>Sporolactobacillaceae</taxon>
        <taxon>Sporolactobacillus</taxon>
    </lineage>
</organism>
<dbReference type="CDD" id="cd04506">
    <property type="entry name" value="SGNH_hydrolase_YpmR_like"/>
    <property type="match status" value="1"/>
</dbReference>
<keyword evidence="2" id="KW-0378">Hydrolase</keyword>
<dbReference type="InterPro" id="IPR013830">
    <property type="entry name" value="SGNH_hydro"/>
</dbReference>
<sequence>MKRMKRTIIILFILLVLVAAVFGLYHLLSRDREEKPVTYSYQITALGDSLTEGVGDEKNKGYVGRTVQSLKKQKQVRQVSFKDFGHRGDTSRDLIIVLNKPEVRESIKQSNTIFLTIGGNDIVRVLREHFMDLSTADFEKQQKIFGKNLNIIFSELRKINPEAHIYFLGLYNPFEEYLGDANRDFVPLLNKWNEGSKSIAEKYRNITFIPTSDIFRGSGDSLLYEDHFHPNNSGYQKMSRRLLYAIDKRR</sequence>
<evidence type="ECO:0000313" key="2">
    <source>
        <dbReference type="EMBL" id="XCJ16137.1"/>
    </source>
</evidence>
<dbReference type="PANTHER" id="PTHR30383">
    <property type="entry name" value="THIOESTERASE 1/PROTEASE 1/LYSOPHOSPHOLIPASE L1"/>
    <property type="match status" value="1"/>
</dbReference>
<protein>
    <submittedName>
        <fullName evidence="2">SGNH/GDSL hydrolase family protein</fullName>
    </submittedName>
</protein>
<dbReference type="InterPro" id="IPR051532">
    <property type="entry name" value="Ester_Hydrolysis_Enzymes"/>
</dbReference>
<name>A0AAU8ICN7_9BACL</name>
<dbReference type="SUPFAM" id="SSF52266">
    <property type="entry name" value="SGNH hydrolase"/>
    <property type="match status" value="1"/>
</dbReference>
<dbReference type="EMBL" id="CP159510">
    <property type="protein sequence ID" value="XCJ16137.1"/>
    <property type="molecule type" value="Genomic_DNA"/>
</dbReference>
<gene>
    <name evidence="2" type="ORF">ABNN70_10600</name>
</gene>
<dbReference type="Gene3D" id="3.40.50.1110">
    <property type="entry name" value="SGNH hydrolase"/>
    <property type="match status" value="1"/>
</dbReference>
<dbReference type="PANTHER" id="PTHR30383:SF27">
    <property type="entry name" value="SPORE GERMINATION LIPASE LIPC"/>
    <property type="match status" value="1"/>
</dbReference>
<dbReference type="Pfam" id="PF13472">
    <property type="entry name" value="Lipase_GDSL_2"/>
    <property type="match status" value="1"/>
</dbReference>
<feature type="domain" description="SGNH hydrolase-type esterase" evidence="1">
    <location>
        <begin position="45"/>
        <end position="236"/>
    </location>
</feature>
<dbReference type="AlphaFoldDB" id="A0AAU8ICN7"/>
<dbReference type="InterPro" id="IPR036514">
    <property type="entry name" value="SGNH_hydro_sf"/>
</dbReference>
<evidence type="ECO:0000259" key="1">
    <source>
        <dbReference type="Pfam" id="PF13472"/>
    </source>
</evidence>
<proteinExistence type="predicted"/>
<dbReference type="GO" id="GO:0004622">
    <property type="term" value="F:phosphatidylcholine lysophospholipase activity"/>
    <property type="evidence" value="ECO:0007669"/>
    <property type="project" value="TreeGrafter"/>
</dbReference>
<dbReference type="RefSeq" id="WP_240697303.1">
    <property type="nucleotide sequence ID" value="NZ_CP159510.1"/>
</dbReference>